<dbReference type="SMART" id="SM00450">
    <property type="entry name" value="RHOD"/>
    <property type="match status" value="1"/>
</dbReference>
<dbReference type="Proteomes" id="UP000243605">
    <property type="component" value="Unassembled WGS sequence"/>
</dbReference>
<protein>
    <submittedName>
        <fullName evidence="3">Glyoxylase, beta-lactamase superfamily II</fullName>
    </submittedName>
</protein>
<dbReference type="OrthoDB" id="9784009at2"/>
<feature type="domain" description="Rhodanese" evidence="2">
    <location>
        <begin position="367"/>
        <end position="451"/>
    </location>
</feature>
<dbReference type="GO" id="GO:0070813">
    <property type="term" value="P:hydrogen sulfide metabolic process"/>
    <property type="evidence" value="ECO:0007669"/>
    <property type="project" value="TreeGrafter"/>
</dbReference>
<dbReference type="PANTHER" id="PTHR43084">
    <property type="entry name" value="PERSULFIDE DIOXYGENASE ETHE1"/>
    <property type="match status" value="1"/>
</dbReference>
<dbReference type="GO" id="GO:0050313">
    <property type="term" value="F:sulfur dioxygenase activity"/>
    <property type="evidence" value="ECO:0007669"/>
    <property type="project" value="InterPro"/>
</dbReference>
<proteinExistence type="predicted"/>
<gene>
    <name evidence="3" type="ORF">SAMN05192557_0981</name>
</gene>
<dbReference type="GO" id="GO:0006749">
    <property type="term" value="P:glutathione metabolic process"/>
    <property type="evidence" value="ECO:0007669"/>
    <property type="project" value="InterPro"/>
</dbReference>
<dbReference type="SUPFAM" id="SSF56281">
    <property type="entry name" value="Metallo-hydrolase/oxidoreductase"/>
    <property type="match status" value="1"/>
</dbReference>
<dbReference type="Gene3D" id="3.60.15.10">
    <property type="entry name" value="Ribonuclease Z/Hydroxyacylglutathione hydrolase-like"/>
    <property type="match status" value="1"/>
</dbReference>
<dbReference type="PROSITE" id="PS50206">
    <property type="entry name" value="RHODANESE_3"/>
    <property type="match status" value="1"/>
</dbReference>
<dbReference type="FunFam" id="3.60.15.10:FF:000030">
    <property type="entry name" value="Metallo-beta-lactamase family protein"/>
    <property type="match status" value="1"/>
</dbReference>
<dbReference type="InterPro" id="IPR036866">
    <property type="entry name" value="RibonucZ/Hydroxyglut_hydro"/>
</dbReference>
<evidence type="ECO:0000256" key="1">
    <source>
        <dbReference type="ARBA" id="ARBA00022723"/>
    </source>
</evidence>
<dbReference type="AlphaFoldDB" id="A0A662Z504"/>
<evidence type="ECO:0000313" key="4">
    <source>
        <dbReference type="Proteomes" id="UP000243605"/>
    </source>
</evidence>
<organism evidence="3 4">
    <name type="scientific">Aliicoccus persicus</name>
    <dbReference type="NCBI Taxonomy" id="930138"/>
    <lineage>
        <taxon>Bacteria</taxon>
        <taxon>Bacillati</taxon>
        <taxon>Bacillota</taxon>
        <taxon>Bacilli</taxon>
        <taxon>Bacillales</taxon>
        <taxon>Staphylococcaceae</taxon>
        <taxon>Aliicoccus</taxon>
    </lineage>
</organism>
<keyword evidence="4" id="KW-1185">Reference proteome</keyword>
<dbReference type="InterPro" id="IPR051682">
    <property type="entry name" value="Mito_Persulfide_Diox"/>
</dbReference>
<dbReference type="SMART" id="SM00849">
    <property type="entry name" value="Lactamase_B"/>
    <property type="match status" value="1"/>
</dbReference>
<dbReference type="Pfam" id="PF00753">
    <property type="entry name" value="Lactamase_B"/>
    <property type="match status" value="1"/>
</dbReference>
<dbReference type="Pfam" id="PF00581">
    <property type="entry name" value="Rhodanese"/>
    <property type="match status" value="1"/>
</dbReference>
<accession>A0A662Z504</accession>
<dbReference type="GO" id="GO:0046872">
    <property type="term" value="F:metal ion binding"/>
    <property type="evidence" value="ECO:0007669"/>
    <property type="project" value="UniProtKB-KW"/>
</dbReference>
<dbReference type="Gene3D" id="3.40.250.10">
    <property type="entry name" value="Rhodanese-like domain"/>
    <property type="match status" value="2"/>
</dbReference>
<dbReference type="CDD" id="cd07724">
    <property type="entry name" value="POD-like_MBL-fold"/>
    <property type="match status" value="1"/>
</dbReference>
<dbReference type="PANTHER" id="PTHR43084:SF1">
    <property type="entry name" value="PERSULFIDE DIOXYGENASE ETHE1, MITOCHONDRIAL"/>
    <property type="match status" value="1"/>
</dbReference>
<dbReference type="InterPro" id="IPR001763">
    <property type="entry name" value="Rhodanese-like_dom"/>
</dbReference>
<dbReference type="EMBL" id="FOIT01000002">
    <property type="protein sequence ID" value="SEV95428.1"/>
    <property type="molecule type" value="Genomic_DNA"/>
</dbReference>
<dbReference type="SUPFAM" id="SSF52821">
    <property type="entry name" value="Rhodanese/Cell cycle control phosphatase"/>
    <property type="match status" value="2"/>
</dbReference>
<dbReference type="CDD" id="cd00158">
    <property type="entry name" value="RHOD"/>
    <property type="match status" value="1"/>
</dbReference>
<dbReference type="InterPro" id="IPR001279">
    <property type="entry name" value="Metallo-B-lactamas"/>
</dbReference>
<dbReference type="RefSeq" id="WP_091474460.1">
    <property type="nucleotide sequence ID" value="NZ_FOIT01000002.1"/>
</dbReference>
<name>A0A662Z504_9STAP</name>
<dbReference type="InterPro" id="IPR036873">
    <property type="entry name" value="Rhodanese-like_dom_sf"/>
</dbReference>
<keyword evidence="1" id="KW-0479">Metal-binding</keyword>
<dbReference type="InterPro" id="IPR044528">
    <property type="entry name" value="POD-like_MBL-fold"/>
</dbReference>
<evidence type="ECO:0000313" key="3">
    <source>
        <dbReference type="EMBL" id="SEV95428.1"/>
    </source>
</evidence>
<sequence>MFFRQFFDSTLSQYSYLVGCQKTGEAIIIDPARVLDEYKAVADAEGLKITHATETHIHADFASGLRDVSRKFDATLFVSDEGDADWKYQNMPKDTVFLNGGDIFEVGNIQFEVLATPGHTPESISFLLTDNGVDEPMGIFTGDFLFVSDVGRPDLLEKAAHFEGTTEIGAKDLYDSLQKIKKFDDHLQIWPGHGAGSACGKSLGAVPLSTFGYERQFNWALQSPSKADFVKEITNAQPEPPNYFAQMKRVNKEGLPAFNLKDVPVETPETLNGQVFDLRNSNAFADGFVRGSINIPYNTGFVKQAGWFIDYNQPLTIIGKQELSEQYQKDLASIGFDDIARIVPEDSIESLVNDSYEKVSPETFVDKYENANILDVRGQGEYDAGHVGHGIHRHHGTMRDADIPFDKNEEILVHCKSGGRSAIAVSVLKARGYKNAKNVLKGYDGFKDEIEVKK</sequence>
<reference evidence="3 4" key="1">
    <citation type="submission" date="2016-10" db="EMBL/GenBank/DDBJ databases">
        <authorList>
            <person name="Varghese N."/>
            <person name="Submissions S."/>
        </authorList>
    </citation>
    <scope>NUCLEOTIDE SEQUENCE [LARGE SCALE GENOMIC DNA]</scope>
    <source>
        <strain evidence="3 4">IBRC-M10081</strain>
    </source>
</reference>
<evidence type="ECO:0000259" key="2">
    <source>
        <dbReference type="PROSITE" id="PS50206"/>
    </source>
</evidence>